<dbReference type="InterPro" id="IPR019775">
    <property type="entry name" value="WD40_repeat_CS"/>
</dbReference>
<dbReference type="InterPro" id="IPR020472">
    <property type="entry name" value="WD40_PAC1"/>
</dbReference>
<evidence type="ECO:0000256" key="3">
    <source>
        <dbReference type="PROSITE-ProRule" id="PRU00221"/>
    </source>
</evidence>
<proteinExistence type="predicted"/>
<dbReference type="PANTHER" id="PTHR15653:SF0">
    <property type="entry name" value="CONNECTOR OF KINASE TO AP-1, ISOFORM E"/>
    <property type="match status" value="1"/>
</dbReference>
<dbReference type="InterPro" id="IPR036322">
    <property type="entry name" value="WD40_repeat_dom_sf"/>
</dbReference>
<reference evidence="5 6" key="1">
    <citation type="submission" date="2020-04" db="EMBL/GenBank/DDBJ databases">
        <title>Perkinsus olseni comparative genomics.</title>
        <authorList>
            <person name="Bogema D.R."/>
        </authorList>
    </citation>
    <scope>NUCLEOTIDE SEQUENCE [LARGE SCALE GENOMIC DNA]</scope>
    <source>
        <strain evidence="5">ATCC PRA-179</strain>
    </source>
</reference>
<evidence type="ECO:0000256" key="4">
    <source>
        <dbReference type="SAM" id="MobiDB-lite"/>
    </source>
</evidence>
<dbReference type="InterPro" id="IPR051488">
    <property type="entry name" value="WD_repeat_striatin"/>
</dbReference>
<name>A0A7J6LEI6_PEROL</name>
<gene>
    <name evidence="5" type="ORF">FOZ61_006300</name>
</gene>
<dbReference type="SUPFAM" id="SSF50978">
    <property type="entry name" value="WD40 repeat-like"/>
    <property type="match status" value="1"/>
</dbReference>
<evidence type="ECO:0000313" key="5">
    <source>
        <dbReference type="EMBL" id="KAF4657380.1"/>
    </source>
</evidence>
<keyword evidence="1 3" id="KW-0853">WD repeat</keyword>
<accession>A0A7J6LEI6</accession>
<dbReference type="PRINTS" id="PR00320">
    <property type="entry name" value="GPROTEINBRPT"/>
</dbReference>
<dbReference type="PROSITE" id="PS50082">
    <property type="entry name" value="WD_REPEATS_2"/>
    <property type="match status" value="1"/>
</dbReference>
<dbReference type="SMART" id="SM00320">
    <property type="entry name" value="WD40"/>
    <property type="match status" value="5"/>
</dbReference>
<dbReference type="PANTHER" id="PTHR15653">
    <property type="entry name" value="STRIATIN"/>
    <property type="match status" value="1"/>
</dbReference>
<evidence type="ECO:0000256" key="1">
    <source>
        <dbReference type="ARBA" id="ARBA00022574"/>
    </source>
</evidence>
<sequence>MEAARFPTKESLQGGPSSPPSLSPTAAHQQSTKKASPRDRTCAGLVSRAGKEWRPAVRMNAHLGAVRCTVMADEGKTLFTGSEDTLIKVWNLPPMSSSEESPSAPGESLEGPLCLRGGTSAVLSMAFREDDRTLVAGRADGVVSMYRLPPRDAELSPLSPRREIAAVVRSEEVCRHEDAVWSVRLGRPEDCLLATGSSDGTACVWKVAGPNSDTAEDTPFLQLLAQRFKLVEEGKTIDPSALCWHPFDMSSKLVIGYTDGSVACVDVHSGKFISRTAGVESGASITTLEAASGAKCVFAGFSDGSIKAIDVEANVVAGGGNGGTTALTGLAAEKWEVTTSSLDGFVRFWDMRRSLRSSSESLSMESMGEKKDTLEAPRQSIRLREFDHPSSDSALLSLHRVSNFVAVGGYDGRVDLLTPKI</sequence>
<dbReference type="InterPro" id="IPR001680">
    <property type="entry name" value="WD40_rpt"/>
</dbReference>
<dbReference type="Gene3D" id="2.130.10.10">
    <property type="entry name" value="YVTN repeat-like/Quinoprotein amine dehydrogenase"/>
    <property type="match status" value="2"/>
</dbReference>
<dbReference type="Proteomes" id="UP000570595">
    <property type="component" value="Unassembled WGS sequence"/>
</dbReference>
<dbReference type="OrthoDB" id="727118at2759"/>
<dbReference type="PROSITE" id="PS00678">
    <property type="entry name" value="WD_REPEATS_1"/>
    <property type="match status" value="1"/>
</dbReference>
<dbReference type="PROSITE" id="PS50294">
    <property type="entry name" value="WD_REPEATS_REGION"/>
    <property type="match status" value="1"/>
</dbReference>
<evidence type="ECO:0000313" key="6">
    <source>
        <dbReference type="Proteomes" id="UP000570595"/>
    </source>
</evidence>
<dbReference type="InterPro" id="IPR015943">
    <property type="entry name" value="WD40/YVTN_repeat-like_dom_sf"/>
</dbReference>
<feature type="repeat" description="WD" evidence="3">
    <location>
        <begin position="59"/>
        <end position="92"/>
    </location>
</feature>
<protein>
    <submittedName>
        <fullName evidence="5">Uncharacterized protein</fullName>
    </submittedName>
</protein>
<evidence type="ECO:0000256" key="2">
    <source>
        <dbReference type="ARBA" id="ARBA00022737"/>
    </source>
</evidence>
<dbReference type="Pfam" id="PF00400">
    <property type="entry name" value="WD40"/>
    <property type="match status" value="3"/>
</dbReference>
<dbReference type="AlphaFoldDB" id="A0A7J6LEI6"/>
<organism evidence="5 6">
    <name type="scientific">Perkinsus olseni</name>
    <name type="common">Perkinsus atlanticus</name>
    <dbReference type="NCBI Taxonomy" id="32597"/>
    <lineage>
        <taxon>Eukaryota</taxon>
        <taxon>Sar</taxon>
        <taxon>Alveolata</taxon>
        <taxon>Perkinsozoa</taxon>
        <taxon>Perkinsea</taxon>
        <taxon>Perkinsida</taxon>
        <taxon>Perkinsidae</taxon>
        <taxon>Perkinsus</taxon>
    </lineage>
</organism>
<dbReference type="EMBL" id="JABAHT010000357">
    <property type="protein sequence ID" value="KAF4657380.1"/>
    <property type="molecule type" value="Genomic_DNA"/>
</dbReference>
<keyword evidence="2" id="KW-0677">Repeat</keyword>
<comment type="caution">
    <text evidence="5">The sequence shown here is derived from an EMBL/GenBank/DDBJ whole genome shotgun (WGS) entry which is preliminary data.</text>
</comment>
<feature type="region of interest" description="Disordered" evidence="4">
    <location>
        <begin position="1"/>
        <end position="41"/>
    </location>
</feature>